<dbReference type="InterPro" id="IPR005184">
    <property type="entry name" value="DUF306_Meta_HslJ"/>
</dbReference>
<evidence type="ECO:0000256" key="1">
    <source>
        <dbReference type="SAM" id="SignalP"/>
    </source>
</evidence>
<keyword evidence="1" id="KW-0732">Signal</keyword>
<organism evidence="3 4">
    <name type="scientific">Marinobacterium lutimaris</name>
    <dbReference type="NCBI Taxonomy" id="568106"/>
    <lineage>
        <taxon>Bacteria</taxon>
        <taxon>Pseudomonadati</taxon>
        <taxon>Pseudomonadota</taxon>
        <taxon>Gammaproteobacteria</taxon>
        <taxon>Oceanospirillales</taxon>
        <taxon>Oceanospirillaceae</taxon>
        <taxon>Marinobacterium</taxon>
    </lineage>
</organism>
<gene>
    <name evidence="3" type="ORF">SAMN05444390_1011154</name>
</gene>
<dbReference type="OrthoDB" id="5348860at2"/>
<evidence type="ECO:0000259" key="2">
    <source>
        <dbReference type="Pfam" id="PF03724"/>
    </source>
</evidence>
<dbReference type="AlphaFoldDB" id="A0A1H5WUD4"/>
<dbReference type="Pfam" id="PF03724">
    <property type="entry name" value="META"/>
    <property type="match status" value="1"/>
</dbReference>
<dbReference type="InterPro" id="IPR038670">
    <property type="entry name" value="HslJ-like_sf"/>
</dbReference>
<protein>
    <submittedName>
        <fullName evidence="3">Heat shock protein HslJ</fullName>
    </submittedName>
</protein>
<feature type="chain" id="PRO_5009288708" evidence="1">
    <location>
        <begin position="29"/>
        <end position="180"/>
    </location>
</feature>
<dbReference type="Gene3D" id="2.40.128.270">
    <property type="match status" value="1"/>
</dbReference>
<sequence>MMIRRMCGYISVLTMSVVLSACSGNQVADQPSALTSADVVEVFYSQRAGALSGRWLIQSIGDRAIDTTKPLVIAFDDRSRVGGLAGCNRFLGDYMLTGNEELALQSIKVTRRICADPVMMQERLLLNRLENVYTSRFTPEGALLLFFDENEKPIRLSRDPESVVESSGVNPARLVAQNQG</sequence>
<dbReference type="Proteomes" id="UP000236745">
    <property type="component" value="Unassembled WGS sequence"/>
</dbReference>
<dbReference type="InterPro" id="IPR053147">
    <property type="entry name" value="Hsp_HslJ-like"/>
</dbReference>
<proteinExistence type="predicted"/>
<dbReference type="RefSeq" id="WP_104002076.1">
    <property type="nucleotide sequence ID" value="NZ_FNVQ01000001.1"/>
</dbReference>
<evidence type="ECO:0000313" key="3">
    <source>
        <dbReference type="EMBL" id="SEG02527.1"/>
    </source>
</evidence>
<dbReference type="PANTHER" id="PTHR35535:SF1">
    <property type="entry name" value="HEAT SHOCK PROTEIN HSLJ"/>
    <property type="match status" value="1"/>
</dbReference>
<accession>A0A1H5WUD4</accession>
<keyword evidence="4" id="KW-1185">Reference proteome</keyword>
<dbReference type="PANTHER" id="PTHR35535">
    <property type="entry name" value="HEAT SHOCK PROTEIN HSLJ"/>
    <property type="match status" value="1"/>
</dbReference>
<name>A0A1H5WUD4_9GAMM</name>
<keyword evidence="3" id="KW-0346">Stress response</keyword>
<evidence type="ECO:0000313" key="4">
    <source>
        <dbReference type="Proteomes" id="UP000236745"/>
    </source>
</evidence>
<feature type="signal peptide" evidence="1">
    <location>
        <begin position="1"/>
        <end position="28"/>
    </location>
</feature>
<dbReference type="PROSITE" id="PS51257">
    <property type="entry name" value="PROKAR_LIPOPROTEIN"/>
    <property type="match status" value="1"/>
</dbReference>
<feature type="domain" description="DUF306" evidence="2">
    <location>
        <begin position="52"/>
        <end position="150"/>
    </location>
</feature>
<reference evidence="3 4" key="1">
    <citation type="submission" date="2016-10" db="EMBL/GenBank/DDBJ databases">
        <authorList>
            <person name="de Groot N.N."/>
        </authorList>
    </citation>
    <scope>NUCLEOTIDE SEQUENCE [LARGE SCALE GENOMIC DNA]</scope>
    <source>
        <strain evidence="3 4">DSM 22012</strain>
    </source>
</reference>
<dbReference type="EMBL" id="FNVQ01000001">
    <property type="protein sequence ID" value="SEG02527.1"/>
    <property type="molecule type" value="Genomic_DNA"/>
</dbReference>